<dbReference type="Pfam" id="PF13472">
    <property type="entry name" value="Lipase_GDSL_2"/>
    <property type="match status" value="1"/>
</dbReference>
<comment type="caution">
    <text evidence="3">The sequence shown here is derived from an EMBL/GenBank/DDBJ whole genome shotgun (WGS) entry which is preliminary data.</text>
</comment>
<keyword evidence="1" id="KW-0732">Signal</keyword>
<gene>
    <name evidence="3" type="ORF">BJ987_004957</name>
</gene>
<feature type="signal peptide" evidence="1">
    <location>
        <begin position="1"/>
        <end position="21"/>
    </location>
</feature>
<accession>A0ABS4QN05</accession>
<evidence type="ECO:0000313" key="4">
    <source>
        <dbReference type="Proteomes" id="UP001519325"/>
    </source>
</evidence>
<feature type="chain" id="PRO_5045953432" evidence="1">
    <location>
        <begin position="22"/>
        <end position="297"/>
    </location>
</feature>
<sequence>MKKTSLALFVCVAVGFGTVSAVAPTAEAVPAFSEYVALGDSWAADVTLNPSTLTAEFTPVSCLQSRSNYARQVAAALAVPEFRDASCGGAVTDDMTRPQVSRPATGNPPQFDQLSPSTDLVTVLIGGNDAGLAAAVLGCITADPAATPCLTSFTAGGVDRMSAAIALAEPKVGAVLRGIRERSPKARILLLNYFEIVGVEGGCFPEIPISDGDAVWLGHRLIELNAMLARVARINGVEHVDTYAGSHGHDACQPPGVRWGEGLVPLTSDPAGPAVPFHPNQLGSDHQARSVLTVLGR</sequence>
<evidence type="ECO:0000313" key="3">
    <source>
        <dbReference type="EMBL" id="MBP2192056.1"/>
    </source>
</evidence>
<proteinExistence type="predicted"/>
<dbReference type="InterPro" id="IPR037460">
    <property type="entry name" value="SEST-like"/>
</dbReference>
<dbReference type="InterPro" id="IPR013830">
    <property type="entry name" value="SGNH_hydro"/>
</dbReference>
<dbReference type="CDD" id="cd01823">
    <property type="entry name" value="SEST_like"/>
    <property type="match status" value="1"/>
</dbReference>
<evidence type="ECO:0000256" key="1">
    <source>
        <dbReference type="SAM" id="SignalP"/>
    </source>
</evidence>
<dbReference type="InterPro" id="IPR036514">
    <property type="entry name" value="SGNH_hydro_sf"/>
</dbReference>
<name>A0ABS4QN05_9NOCA</name>
<dbReference type="SUPFAM" id="SSF52266">
    <property type="entry name" value="SGNH hydrolase"/>
    <property type="match status" value="1"/>
</dbReference>
<dbReference type="EMBL" id="JAGGMR010000001">
    <property type="protein sequence ID" value="MBP2192056.1"/>
    <property type="molecule type" value="Genomic_DNA"/>
</dbReference>
<dbReference type="Proteomes" id="UP001519325">
    <property type="component" value="Unassembled WGS sequence"/>
</dbReference>
<protein>
    <submittedName>
        <fullName evidence="3">Lysophospholipase L1-like esterase</fullName>
    </submittedName>
</protein>
<feature type="domain" description="SGNH hydrolase-type esterase" evidence="2">
    <location>
        <begin position="37"/>
        <end position="284"/>
    </location>
</feature>
<reference evidence="3 4" key="1">
    <citation type="submission" date="2021-03" db="EMBL/GenBank/DDBJ databases">
        <title>Sequencing the genomes of 1000 actinobacteria strains.</title>
        <authorList>
            <person name="Klenk H.-P."/>
        </authorList>
    </citation>
    <scope>NUCLEOTIDE SEQUENCE [LARGE SCALE GENOMIC DNA]</scope>
    <source>
        <strain evidence="3 4">DSM 45516</strain>
    </source>
</reference>
<dbReference type="Gene3D" id="3.40.50.1110">
    <property type="entry name" value="SGNH hydrolase"/>
    <property type="match status" value="1"/>
</dbReference>
<organism evidence="3 4">
    <name type="scientific">Nocardia goodfellowii</name>
    <dbReference type="NCBI Taxonomy" id="882446"/>
    <lineage>
        <taxon>Bacteria</taxon>
        <taxon>Bacillati</taxon>
        <taxon>Actinomycetota</taxon>
        <taxon>Actinomycetes</taxon>
        <taxon>Mycobacteriales</taxon>
        <taxon>Nocardiaceae</taxon>
        <taxon>Nocardia</taxon>
    </lineage>
</organism>
<evidence type="ECO:0000259" key="2">
    <source>
        <dbReference type="Pfam" id="PF13472"/>
    </source>
</evidence>
<dbReference type="PANTHER" id="PTHR37981">
    <property type="entry name" value="LIPASE 2"/>
    <property type="match status" value="1"/>
</dbReference>
<dbReference type="PANTHER" id="PTHR37981:SF1">
    <property type="entry name" value="SGNH HYDROLASE-TYPE ESTERASE DOMAIN-CONTAINING PROTEIN"/>
    <property type="match status" value="1"/>
</dbReference>
<dbReference type="RefSeq" id="WP_209894617.1">
    <property type="nucleotide sequence ID" value="NZ_JAGGMR010000001.1"/>
</dbReference>
<keyword evidence="4" id="KW-1185">Reference proteome</keyword>